<accession>A0A1W1I0C7</accession>
<dbReference type="AlphaFoldDB" id="A0A1W1I0C7"/>
<name>A0A1W1I0C7_9BACT</name>
<dbReference type="EMBL" id="LT828648">
    <property type="protein sequence ID" value="SLM46460.1"/>
    <property type="molecule type" value="Genomic_DNA"/>
</dbReference>
<evidence type="ECO:0000313" key="1">
    <source>
        <dbReference type="EMBL" id="SLM46460.1"/>
    </source>
</evidence>
<keyword evidence="2" id="KW-1185">Reference proteome</keyword>
<dbReference type="KEGG" id="nja:NSJP_0288"/>
<evidence type="ECO:0000313" key="2">
    <source>
        <dbReference type="Proteomes" id="UP000192042"/>
    </source>
</evidence>
<protein>
    <submittedName>
        <fullName evidence="1">Uncharacterized protein</fullName>
    </submittedName>
</protein>
<dbReference type="Proteomes" id="UP000192042">
    <property type="component" value="Chromosome I"/>
</dbReference>
<reference evidence="1 2" key="1">
    <citation type="submission" date="2017-03" db="EMBL/GenBank/DDBJ databases">
        <authorList>
            <person name="Afonso C.L."/>
            <person name="Miller P.J."/>
            <person name="Scott M.A."/>
            <person name="Spackman E."/>
            <person name="Goraichik I."/>
            <person name="Dimitrov K.M."/>
            <person name="Suarez D.L."/>
            <person name="Swayne D.E."/>
        </authorList>
    </citation>
    <scope>NUCLEOTIDE SEQUENCE [LARGE SCALE GENOMIC DNA]</scope>
    <source>
        <strain evidence="1">Genome sequencing of Nitrospira japonica strain NJ11</strain>
    </source>
</reference>
<proteinExistence type="predicted"/>
<gene>
    <name evidence="1" type="ORF">NSJP_0288</name>
</gene>
<organism evidence="1 2">
    <name type="scientific">Nitrospira japonica</name>
    <dbReference type="NCBI Taxonomy" id="1325564"/>
    <lineage>
        <taxon>Bacteria</taxon>
        <taxon>Pseudomonadati</taxon>
        <taxon>Nitrospirota</taxon>
        <taxon>Nitrospiria</taxon>
        <taxon>Nitrospirales</taxon>
        <taxon>Nitrospiraceae</taxon>
        <taxon>Nitrospira</taxon>
    </lineage>
</organism>
<sequence length="72" mass="7961">MPRSGYLEGGGLTGSLFGQFLGLLSENVREMRLKITTHPRGKTPCLFGISTDGRPRYAWIRQSMDCGTAEQI</sequence>
<dbReference type="STRING" id="1325564.NSJP_0288"/>